<dbReference type="SUPFAM" id="SSF103473">
    <property type="entry name" value="MFS general substrate transporter"/>
    <property type="match status" value="1"/>
</dbReference>
<feature type="transmembrane region" description="Helical" evidence="2">
    <location>
        <begin position="396"/>
        <end position="415"/>
    </location>
</feature>
<evidence type="ECO:0000256" key="1">
    <source>
        <dbReference type="ARBA" id="ARBA00023157"/>
    </source>
</evidence>
<reference evidence="3 4" key="1">
    <citation type="journal article" date="2017" name="Gigascience">
        <title>Draft genome of the honey bee ectoparasitic mite, Tropilaelaps mercedesae, is shaped by the parasitic life history.</title>
        <authorList>
            <person name="Dong X."/>
            <person name="Armstrong S.D."/>
            <person name="Xia D."/>
            <person name="Makepeace B.L."/>
            <person name="Darby A.C."/>
            <person name="Kadowaki T."/>
        </authorList>
    </citation>
    <scope>NUCLEOTIDE SEQUENCE [LARGE SCALE GENOMIC DNA]</scope>
    <source>
        <strain evidence="3">Wuxi-XJTLU</strain>
    </source>
</reference>
<feature type="transmembrane region" description="Helical" evidence="2">
    <location>
        <begin position="216"/>
        <end position="236"/>
    </location>
</feature>
<evidence type="ECO:0000313" key="4">
    <source>
        <dbReference type="Proteomes" id="UP000192247"/>
    </source>
</evidence>
<dbReference type="InterPro" id="IPR036259">
    <property type="entry name" value="MFS_trans_sf"/>
</dbReference>
<dbReference type="PANTHER" id="PTHR11388:SF76">
    <property type="entry name" value="SOLUTE CARRIER ORGANIC ANION TRANSPORTER FAMILY MEMBER"/>
    <property type="match status" value="1"/>
</dbReference>
<feature type="transmembrane region" description="Helical" evidence="2">
    <location>
        <begin position="604"/>
        <end position="628"/>
    </location>
</feature>
<dbReference type="AlphaFoldDB" id="A0A1V9XXZ0"/>
<dbReference type="Gene3D" id="1.20.1250.20">
    <property type="entry name" value="MFS general substrate transporter like domains"/>
    <property type="match status" value="1"/>
</dbReference>
<feature type="transmembrane region" description="Helical" evidence="2">
    <location>
        <begin position="327"/>
        <end position="346"/>
    </location>
</feature>
<keyword evidence="2" id="KW-0406">Ion transport</keyword>
<dbReference type="GO" id="GO:0016323">
    <property type="term" value="C:basolateral plasma membrane"/>
    <property type="evidence" value="ECO:0007669"/>
    <property type="project" value="TreeGrafter"/>
</dbReference>
<name>A0A1V9XXZ0_9ACAR</name>
<dbReference type="PANTHER" id="PTHR11388">
    <property type="entry name" value="ORGANIC ANION TRANSPORTER"/>
    <property type="match status" value="1"/>
</dbReference>
<dbReference type="Pfam" id="PF03137">
    <property type="entry name" value="OATP"/>
    <property type="match status" value="1"/>
</dbReference>
<feature type="transmembrane region" description="Helical" evidence="2">
    <location>
        <begin position="37"/>
        <end position="55"/>
    </location>
</feature>
<dbReference type="GO" id="GO:0015347">
    <property type="term" value="F:sodium-independent organic anion transmembrane transporter activity"/>
    <property type="evidence" value="ECO:0007669"/>
    <property type="project" value="TreeGrafter"/>
</dbReference>
<dbReference type="InterPro" id="IPR004156">
    <property type="entry name" value="OATP"/>
</dbReference>
<accession>A0A1V9XXZ0</accession>
<dbReference type="NCBIfam" id="TIGR00805">
    <property type="entry name" value="oat"/>
    <property type="match status" value="1"/>
</dbReference>
<sequence>MCYQSKKQRLSMLNKDYLCGVGDLRSAWIQSFASTKMYAVVFAVLGVFQTAYRSYLVGTLSTVEKRFSMSSKQCSIIMIGDDISPIIASVFIMFFMKDSSKPTWITLGMITSGLGCLASMFPFIYYGPARHFGVLNPNETLPHVSVVVSPSTPLELCGTPQYNDPRCASRGNDGSMSVIPLWSLFLGNFLNGIGGTAYYVLGTAYLDDNVKKKNSAIYLGAIYFVRMFGPILGFMLSSRTLRLWESPSSSSGGLTPKDPRWIGAWWMGYIVIGIGLCVMAMPMIFFPKKIRAKSEANLKEHKKDESLMTNLRKAFATIKRVIRCPVFSFRMIGFIFGYIALAGYYINFPKYLEHQFQRTASQASAITSPVYLLSNALGIVIGGAITHFFKPRPRFVAVHCFLAHFLVTIGFYFLAKIECPVMDTIVDSCSGCDCLTSMFTPVCEPVTRQQFFSPCFAGCSQIGNGSRSFLNCSCLGTKASMSLPGAEGLNKVPPQVTSGKCPVECESILLTYSAIVFCTQVLLSTTYVGGNLLLLRSILPEDKSVALAFQNTCFNLFAFIPYPILFSFVMDLSCDVWEDKCGAVGACWLYNLPKMRMWMHNITLIPLVICTIFQGLVFIFSGSIVNFYEDPEDRKEYTT</sequence>
<comment type="subcellular location">
    <subcellularLocation>
        <location evidence="2">Cell membrane</location>
        <topology evidence="2">Multi-pass membrane protein</topology>
    </subcellularLocation>
</comment>
<evidence type="ECO:0000313" key="3">
    <source>
        <dbReference type="EMBL" id="OQR78228.1"/>
    </source>
</evidence>
<keyword evidence="4" id="KW-1185">Reference proteome</keyword>
<feature type="transmembrane region" description="Helical" evidence="2">
    <location>
        <begin position="366"/>
        <end position="389"/>
    </location>
</feature>
<proteinExistence type="inferred from homology"/>
<feature type="transmembrane region" description="Helical" evidence="2">
    <location>
        <begin position="264"/>
        <end position="286"/>
    </location>
</feature>
<feature type="non-terminal residue" evidence="3">
    <location>
        <position position="639"/>
    </location>
</feature>
<keyword evidence="2" id="KW-0813">Transport</keyword>
<comment type="similarity">
    <text evidence="2">Belongs to the organo anion transporter (TC 2.A.60) family.</text>
</comment>
<feature type="transmembrane region" description="Helical" evidence="2">
    <location>
        <begin position="103"/>
        <end position="126"/>
    </location>
</feature>
<feature type="transmembrane region" description="Helical" evidence="2">
    <location>
        <begin position="75"/>
        <end position="96"/>
    </location>
</feature>
<dbReference type="CDD" id="cd17336">
    <property type="entry name" value="MFS_SLCO_OATP"/>
    <property type="match status" value="1"/>
</dbReference>
<feature type="transmembrane region" description="Helical" evidence="2">
    <location>
        <begin position="179"/>
        <end position="204"/>
    </location>
</feature>
<feature type="transmembrane region" description="Helical" evidence="2">
    <location>
        <begin position="509"/>
        <end position="535"/>
    </location>
</feature>
<dbReference type="GO" id="GO:0006811">
    <property type="term" value="P:monoatomic ion transport"/>
    <property type="evidence" value="ECO:0007669"/>
    <property type="project" value="UniProtKB-KW"/>
</dbReference>
<keyword evidence="2" id="KW-0472">Membrane</keyword>
<comment type="caution">
    <text evidence="3">The sequence shown here is derived from an EMBL/GenBank/DDBJ whole genome shotgun (WGS) entry which is preliminary data.</text>
</comment>
<keyword evidence="2" id="KW-0812">Transmembrane</keyword>
<dbReference type="GO" id="GO:0043252">
    <property type="term" value="P:sodium-independent organic anion transport"/>
    <property type="evidence" value="ECO:0007669"/>
    <property type="project" value="TreeGrafter"/>
</dbReference>
<protein>
    <recommendedName>
        <fullName evidence="2">Solute carrier organic anion transporter family member</fullName>
    </recommendedName>
</protein>
<keyword evidence="1" id="KW-1015">Disulfide bond</keyword>
<dbReference type="OrthoDB" id="5062115at2759"/>
<evidence type="ECO:0000256" key="2">
    <source>
        <dbReference type="RuleBase" id="RU362056"/>
    </source>
</evidence>
<organism evidence="3 4">
    <name type="scientific">Tropilaelaps mercedesae</name>
    <dbReference type="NCBI Taxonomy" id="418985"/>
    <lineage>
        <taxon>Eukaryota</taxon>
        <taxon>Metazoa</taxon>
        <taxon>Ecdysozoa</taxon>
        <taxon>Arthropoda</taxon>
        <taxon>Chelicerata</taxon>
        <taxon>Arachnida</taxon>
        <taxon>Acari</taxon>
        <taxon>Parasitiformes</taxon>
        <taxon>Mesostigmata</taxon>
        <taxon>Gamasina</taxon>
        <taxon>Dermanyssoidea</taxon>
        <taxon>Laelapidae</taxon>
        <taxon>Tropilaelaps</taxon>
    </lineage>
</organism>
<gene>
    <name evidence="3" type="ORF">BIW11_06540</name>
</gene>
<dbReference type="Proteomes" id="UP000192247">
    <property type="component" value="Unassembled WGS sequence"/>
</dbReference>
<feature type="transmembrane region" description="Helical" evidence="2">
    <location>
        <begin position="547"/>
        <end position="570"/>
    </location>
</feature>
<dbReference type="InParanoid" id="A0A1V9XXZ0"/>
<keyword evidence="2" id="KW-1133">Transmembrane helix</keyword>
<dbReference type="EMBL" id="MNPL01002487">
    <property type="protein sequence ID" value="OQR78228.1"/>
    <property type="molecule type" value="Genomic_DNA"/>
</dbReference>